<accession>A0A8J3YY87</accession>
<dbReference type="EMBL" id="BOPG01000011">
    <property type="protein sequence ID" value="GIJ54214.1"/>
    <property type="molecule type" value="Genomic_DNA"/>
</dbReference>
<feature type="signal peptide" evidence="1">
    <location>
        <begin position="1"/>
        <end position="20"/>
    </location>
</feature>
<organism evidence="2 3">
    <name type="scientific">Virgisporangium aurantiacum</name>
    <dbReference type="NCBI Taxonomy" id="175570"/>
    <lineage>
        <taxon>Bacteria</taxon>
        <taxon>Bacillati</taxon>
        <taxon>Actinomycetota</taxon>
        <taxon>Actinomycetes</taxon>
        <taxon>Micromonosporales</taxon>
        <taxon>Micromonosporaceae</taxon>
        <taxon>Virgisporangium</taxon>
    </lineage>
</organism>
<reference evidence="2" key="1">
    <citation type="submission" date="2021-01" db="EMBL/GenBank/DDBJ databases">
        <title>Whole genome shotgun sequence of Virgisporangium aurantiacum NBRC 16421.</title>
        <authorList>
            <person name="Komaki H."/>
            <person name="Tamura T."/>
        </authorList>
    </citation>
    <scope>NUCLEOTIDE SEQUENCE</scope>
    <source>
        <strain evidence="2">NBRC 16421</strain>
    </source>
</reference>
<keyword evidence="3" id="KW-1185">Reference proteome</keyword>
<keyword evidence="1" id="KW-0732">Signal</keyword>
<proteinExistence type="predicted"/>
<dbReference type="SUPFAM" id="SSF53850">
    <property type="entry name" value="Periplasmic binding protein-like II"/>
    <property type="match status" value="1"/>
</dbReference>
<evidence type="ECO:0000256" key="1">
    <source>
        <dbReference type="SAM" id="SignalP"/>
    </source>
</evidence>
<gene>
    <name evidence="2" type="ORF">Vau01_017300</name>
</gene>
<feature type="chain" id="PRO_5035287237" description="PBP domain-containing protein" evidence="1">
    <location>
        <begin position="21"/>
        <end position="369"/>
    </location>
</feature>
<dbReference type="Proteomes" id="UP000612585">
    <property type="component" value="Unassembled WGS sequence"/>
</dbReference>
<evidence type="ECO:0000313" key="2">
    <source>
        <dbReference type="EMBL" id="GIJ54214.1"/>
    </source>
</evidence>
<dbReference type="AlphaFoldDB" id="A0A8J3YY87"/>
<sequence length="369" mass="38134">MAGASLGALVLLLTATPALADPSAPTARPIAMVGSDTTQDLGNALAETVVANGGKAVASWDARPPVGGTTRVTTKDTGCSFTRPNGSGAGRQALRAALGQDLGAGAGIFQGDNVVGCVDAARSSAYSGTVAGTTGSLTYIPAGVDAVAPAINRNSDFPRNNSFARIQRVFKCFDNNITGLPAQPVIPQAGSGTRQFWLQQMEITEQEITLGDVPCLTAVAFPQEHDGSVLTGNPNRIVPFSAAQFIAQTNSAAITAAIPSVTVQDRRGDAILTGMNRPGQPVQQPVVGGVLNPNYPLNRDVYHVVGTNRLAEPLIDQVFVGSDALVCNQTVNVGGNPRRVVELLGFGVRTTTTDLFHQTCGTTDLKANS</sequence>
<comment type="caution">
    <text evidence="2">The sequence shown here is derived from an EMBL/GenBank/DDBJ whole genome shotgun (WGS) entry which is preliminary data.</text>
</comment>
<evidence type="ECO:0008006" key="4">
    <source>
        <dbReference type="Google" id="ProtNLM"/>
    </source>
</evidence>
<name>A0A8J3YY87_9ACTN</name>
<protein>
    <recommendedName>
        <fullName evidence="4">PBP domain-containing protein</fullName>
    </recommendedName>
</protein>
<evidence type="ECO:0000313" key="3">
    <source>
        <dbReference type="Proteomes" id="UP000612585"/>
    </source>
</evidence>